<evidence type="ECO:0000256" key="1">
    <source>
        <dbReference type="SAM" id="MobiDB-lite"/>
    </source>
</evidence>
<evidence type="ECO:0000259" key="2">
    <source>
        <dbReference type="Pfam" id="PF13843"/>
    </source>
</evidence>
<keyword evidence="4" id="KW-1185">Reference proteome</keyword>
<organism evidence="3 4">
    <name type="scientific">Callosobruchus maculatus</name>
    <name type="common">Southern cowpea weevil</name>
    <name type="synonym">Pulse bruchid</name>
    <dbReference type="NCBI Taxonomy" id="64391"/>
    <lineage>
        <taxon>Eukaryota</taxon>
        <taxon>Metazoa</taxon>
        <taxon>Ecdysozoa</taxon>
        <taxon>Arthropoda</taxon>
        <taxon>Hexapoda</taxon>
        <taxon>Insecta</taxon>
        <taxon>Pterygota</taxon>
        <taxon>Neoptera</taxon>
        <taxon>Endopterygota</taxon>
        <taxon>Coleoptera</taxon>
        <taxon>Polyphaga</taxon>
        <taxon>Cucujiformia</taxon>
        <taxon>Chrysomeloidea</taxon>
        <taxon>Chrysomelidae</taxon>
        <taxon>Bruchinae</taxon>
        <taxon>Bruchini</taxon>
        <taxon>Callosobruchus</taxon>
    </lineage>
</organism>
<dbReference type="Pfam" id="PF13843">
    <property type="entry name" value="DDE_Tnp_1_7"/>
    <property type="match status" value="1"/>
</dbReference>
<dbReference type="PANTHER" id="PTHR46599">
    <property type="entry name" value="PIGGYBAC TRANSPOSABLE ELEMENT-DERIVED PROTEIN 4"/>
    <property type="match status" value="1"/>
</dbReference>
<dbReference type="OrthoDB" id="6077919at2759"/>
<dbReference type="CDD" id="cd19757">
    <property type="entry name" value="Bbox1"/>
    <property type="match status" value="1"/>
</dbReference>
<feature type="region of interest" description="Disordered" evidence="1">
    <location>
        <begin position="378"/>
        <end position="408"/>
    </location>
</feature>
<dbReference type="EMBL" id="CAACVG010006837">
    <property type="protein sequence ID" value="VEN42099.1"/>
    <property type="molecule type" value="Genomic_DNA"/>
</dbReference>
<accession>A0A653C4Q6</accession>
<dbReference type="AlphaFoldDB" id="A0A653C4Q6"/>
<dbReference type="Proteomes" id="UP000410492">
    <property type="component" value="Unassembled WGS sequence"/>
</dbReference>
<evidence type="ECO:0000313" key="3">
    <source>
        <dbReference type="EMBL" id="VEN42099.1"/>
    </source>
</evidence>
<proteinExistence type="predicted"/>
<name>A0A653C4Q6_CALMS</name>
<sequence length="460" mass="53623">MLASIVENTNIYIEAISPNYQRSRDARPTNLPEIKALFGLLYLAGIHKSSRLNTEELWSRDGTGIDLFWLTMSLQRFRFLMRVIRTDNKNTREERCKKDKLAPIRDIFDSFVQNCQKSYTICEYATVDEKLEAFRGRRSFRQYIPSKPNKYGIKIFALVDSKMYYTCNLEVYVGQQPEGEFRQSNDPKSVVLRLIMPITKTGRNITVDNWFTSYELINELLEKHNLTLVGTMRKNKRQLPVEFVNTKQRPVNSSMFAFEKNKTLVSYVPRKGKNVILVSSMHFDDEIDTGTGDKAKPRIITFYNETKSGVDVVDELSSNYNCARITRRWPMVVLYSLLNIAGINSHIIFSSNNPSEDLIRRKFLMQLVRQLVSDYQKHRATQTNLPRQIRNRRQEAAGSSQEYRPRPEGRKRKRCEECVSDSKASYYCKKCFKYFCLSHANIFCQQCEGVIDDDTMELSS</sequence>
<protein>
    <recommendedName>
        <fullName evidence="2">PiggyBac transposable element-derived protein domain-containing protein</fullName>
    </recommendedName>
</protein>
<evidence type="ECO:0000313" key="4">
    <source>
        <dbReference type="Proteomes" id="UP000410492"/>
    </source>
</evidence>
<dbReference type="InterPro" id="IPR029526">
    <property type="entry name" value="PGBD"/>
</dbReference>
<gene>
    <name evidence="3" type="ORF">CALMAC_LOCUS5699</name>
</gene>
<dbReference type="PANTHER" id="PTHR46599:SF6">
    <property type="entry name" value="DUAL SPECIFICITY PHOSPHATASE 26"/>
    <property type="match status" value="1"/>
</dbReference>
<feature type="domain" description="PiggyBac transposable element-derived protein" evidence="2">
    <location>
        <begin position="2"/>
        <end position="346"/>
    </location>
</feature>
<reference evidence="3 4" key="1">
    <citation type="submission" date="2019-01" db="EMBL/GenBank/DDBJ databases">
        <authorList>
            <person name="Sayadi A."/>
        </authorList>
    </citation>
    <scope>NUCLEOTIDE SEQUENCE [LARGE SCALE GENOMIC DNA]</scope>
</reference>